<accession>A0A4R1QLF8</accession>
<keyword evidence="5" id="KW-0143">Chaperone</keyword>
<keyword evidence="8" id="KW-1185">Reference proteome</keyword>
<gene>
    <name evidence="7" type="ORF">EDD76_12328</name>
</gene>
<proteinExistence type="inferred from homology"/>
<dbReference type="PANTHER" id="PTHR34773:SF1">
    <property type="entry name" value="FLAGELLAR SECRETION CHAPERONE FLIS"/>
    <property type="match status" value="1"/>
</dbReference>
<reference evidence="7 8" key="1">
    <citation type="submission" date="2019-03" db="EMBL/GenBank/DDBJ databases">
        <title>Genomic Encyclopedia of Type Strains, Phase IV (KMG-IV): sequencing the most valuable type-strain genomes for metagenomic binning, comparative biology and taxonomic classification.</title>
        <authorList>
            <person name="Goeker M."/>
        </authorList>
    </citation>
    <scope>NUCLEOTIDE SEQUENCE [LARGE SCALE GENOMIC DNA]</scope>
    <source>
        <strain evidence="7 8">DSM 100556</strain>
    </source>
</reference>
<keyword evidence="4 6" id="KW-1005">Bacterial flagellum biogenesis</keyword>
<dbReference type="Proteomes" id="UP000295718">
    <property type="component" value="Unassembled WGS sequence"/>
</dbReference>
<dbReference type="NCBIfam" id="TIGR00208">
    <property type="entry name" value="fliS"/>
    <property type="match status" value="1"/>
</dbReference>
<keyword evidence="7" id="KW-0966">Cell projection</keyword>
<comment type="similarity">
    <text evidence="2 6">Belongs to the FliS family.</text>
</comment>
<keyword evidence="7" id="KW-0282">Flagellum</keyword>
<name>A0A4R1QLF8_9FIRM</name>
<dbReference type="InterPro" id="IPR036584">
    <property type="entry name" value="FliS_sf"/>
</dbReference>
<dbReference type="InterPro" id="IPR003713">
    <property type="entry name" value="FliS"/>
</dbReference>
<evidence type="ECO:0000313" key="8">
    <source>
        <dbReference type="Proteomes" id="UP000295718"/>
    </source>
</evidence>
<dbReference type="CDD" id="cd16098">
    <property type="entry name" value="FliS"/>
    <property type="match status" value="1"/>
</dbReference>
<evidence type="ECO:0000256" key="6">
    <source>
        <dbReference type="PIRNR" id="PIRNR039090"/>
    </source>
</evidence>
<evidence type="ECO:0000256" key="3">
    <source>
        <dbReference type="ARBA" id="ARBA00022490"/>
    </source>
</evidence>
<dbReference type="STRING" id="1469948.GCA_000732725_02380"/>
<comment type="caution">
    <text evidence="7">The sequence shown here is derived from an EMBL/GenBank/DDBJ whole genome shotgun (WGS) entry which is preliminary data.</text>
</comment>
<dbReference type="GO" id="GO:0044780">
    <property type="term" value="P:bacterial-type flagellum assembly"/>
    <property type="evidence" value="ECO:0007669"/>
    <property type="project" value="InterPro"/>
</dbReference>
<dbReference type="EMBL" id="SLUO01000023">
    <property type="protein sequence ID" value="TCL54017.1"/>
    <property type="molecule type" value="Genomic_DNA"/>
</dbReference>
<dbReference type="SUPFAM" id="SSF101116">
    <property type="entry name" value="Flagellar export chaperone FliS"/>
    <property type="match status" value="1"/>
</dbReference>
<dbReference type="OrthoDB" id="1524959at2"/>
<protein>
    <recommendedName>
        <fullName evidence="6">Flagellar secretion chaperone FliS</fullName>
    </recommendedName>
</protein>
<keyword evidence="7" id="KW-0969">Cilium</keyword>
<dbReference type="AlphaFoldDB" id="A0A4R1QLF8"/>
<evidence type="ECO:0000313" key="7">
    <source>
        <dbReference type="EMBL" id="TCL54017.1"/>
    </source>
</evidence>
<evidence type="ECO:0000256" key="1">
    <source>
        <dbReference type="ARBA" id="ARBA00004514"/>
    </source>
</evidence>
<evidence type="ECO:0000256" key="4">
    <source>
        <dbReference type="ARBA" id="ARBA00022795"/>
    </source>
</evidence>
<keyword evidence="3 6" id="KW-0963">Cytoplasm</keyword>
<dbReference type="Pfam" id="PF02561">
    <property type="entry name" value="FliS"/>
    <property type="match status" value="1"/>
</dbReference>
<evidence type="ECO:0000256" key="5">
    <source>
        <dbReference type="ARBA" id="ARBA00023186"/>
    </source>
</evidence>
<dbReference type="Gene3D" id="1.20.120.340">
    <property type="entry name" value="Flagellar protein FliS"/>
    <property type="match status" value="1"/>
</dbReference>
<dbReference type="PANTHER" id="PTHR34773">
    <property type="entry name" value="FLAGELLAR SECRETION CHAPERONE FLIS"/>
    <property type="match status" value="1"/>
</dbReference>
<dbReference type="PIRSF" id="PIRSF039090">
    <property type="entry name" value="Flis"/>
    <property type="match status" value="1"/>
</dbReference>
<sequence length="128" mass="14781">MALPNGYAQYNNNQVLTASPAELTLMLYNGAIKFCNIAIAAIEKKEIEKAHINIVKVEKIVEYMRITLDMKYPIAQDFDNIYAYLDRRLVEANVKKDIGILEEVCEHFRSVRDTWKEVMRLNKEKGAV</sequence>
<dbReference type="RefSeq" id="WP_031391062.1">
    <property type="nucleotide sequence ID" value="NZ_JPNB01000002.1"/>
</dbReference>
<dbReference type="GO" id="GO:0005829">
    <property type="term" value="C:cytosol"/>
    <property type="evidence" value="ECO:0007669"/>
    <property type="project" value="UniProtKB-SubCell"/>
</dbReference>
<dbReference type="GO" id="GO:0071973">
    <property type="term" value="P:bacterial-type flagellum-dependent cell motility"/>
    <property type="evidence" value="ECO:0007669"/>
    <property type="project" value="TreeGrafter"/>
</dbReference>
<comment type="subcellular location">
    <subcellularLocation>
        <location evidence="1 6">Cytoplasm</location>
        <location evidence="1 6">Cytosol</location>
    </subcellularLocation>
</comment>
<evidence type="ECO:0000256" key="2">
    <source>
        <dbReference type="ARBA" id="ARBA00008787"/>
    </source>
</evidence>
<organism evidence="7 8">
    <name type="scientific">Kineothrix alysoides</name>
    <dbReference type="NCBI Taxonomy" id="1469948"/>
    <lineage>
        <taxon>Bacteria</taxon>
        <taxon>Bacillati</taxon>
        <taxon>Bacillota</taxon>
        <taxon>Clostridia</taxon>
        <taxon>Lachnospirales</taxon>
        <taxon>Lachnospiraceae</taxon>
        <taxon>Kineothrix</taxon>
    </lineage>
</organism>